<dbReference type="InterPro" id="IPR013766">
    <property type="entry name" value="Thioredoxin_domain"/>
</dbReference>
<keyword evidence="3" id="KW-1185">Reference proteome</keyword>
<dbReference type="SUPFAM" id="SSF52833">
    <property type="entry name" value="Thioredoxin-like"/>
    <property type="match status" value="1"/>
</dbReference>
<dbReference type="Gene3D" id="3.40.30.10">
    <property type="entry name" value="Glutaredoxin"/>
    <property type="match status" value="1"/>
</dbReference>
<dbReference type="EMBL" id="JBHSDV010000001">
    <property type="protein sequence ID" value="MFC4387123.1"/>
    <property type="molecule type" value="Genomic_DNA"/>
</dbReference>
<dbReference type="InterPro" id="IPR036249">
    <property type="entry name" value="Thioredoxin-like_sf"/>
</dbReference>
<dbReference type="Proteomes" id="UP001595880">
    <property type="component" value="Unassembled WGS sequence"/>
</dbReference>
<evidence type="ECO:0000313" key="3">
    <source>
        <dbReference type="Proteomes" id="UP001595880"/>
    </source>
</evidence>
<sequence>MKEWNSETEAALSKANENILIFIHTPFCATCQLAEKMLQIIEQTNPSRVIYKLNASLHPNFMKKNKLESVPALVLWNGTLQAEPIYKMESVTNLYQIVKKWEQK</sequence>
<dbReference type="RefSeq" id="WP_390196511.1">
    <property type="nucleotide sequence ID" value="NZ_JBHSDV010000001.1"/>
</dbReference>
<dbReference type="Pfam" id="PF00085">
    <property type="entry name" value="Thioredoxin"/>
    <property type="match status" value="1"/>
</dbReference>
<feature type="domain" description="Thioredoxin" evidence="1">
    <location>
        <begin position="8"/>
        <end position="97"/>
    </location>
</feature>
<dbReference type="CDD" id="cd02947">
    <property type="entry name" value="TRX_family"/>
    <property type="match status" value="1"/>
</dbReference>
<reference evidence="3" key="1">
    <citation type="journal article" date="2019" name="Int. J. Syst. Evol. Microbiol.">
        <title>The Global Catalogue of Microorganisms (GCM) 10K type strain sequencing project: providing services to taxonomists for standard genome sequencing and annotation.</title>
        <authorList>
            <consortium name="The Broad Institute Genomics Platform"/>
            <consortium name="The Broad Institute Genome Sequencing Center for Infectious Disease"/>
            <person name="Wu L."/>
            <person name="Ma J."/>
        </authorList>
    </citation>
    <scope>NUCLEOTIDE SEQUENCE [LARGE SCALE GENOMIC DNA]</scope>
    <source>
        <strain evidence="3">KACC 14058</strain>
    </source>
</reference>
<evidence type="ECO:0000313" key="2">
    <source>
        <dbReference type="EMBL" id="MFC4387123.1"/>
    </source>
</evidence>
<organism evidence="2 3">
    <name type="scientific">Gracilibacillus marinus</name>
    <dbReference type="NCBI Taxonomy" id="630535"/>
    <lineage>
        <taxon>Bacteria</taxon>
        <taxon>Bacillati</taxon>
        <taxon>Bacillota</taxon>
        <taxon>Bacilli</taxon>
        <taxon>Bacillales</taxon>
        <taxon>Bacillaceae</taxon>
        <taxon>Gracilibacillus</taxon>
    </lineage>
</organism>
<protein>
    <submittedName>
        <fullName evidence="2">Thioredoxin family protein</fullName>
    </submittedName>
</protein>
<gene>
    <name evidence="2" type="ORF">ACFOZ1_04800</name>
</gene>
<evidence type="ECO:0000259" key="1">
    <source>
        <dbReference type="Pfam" id="PF00085"/>
    </source>
</evidence>
<accession>A0ABV8VV69</accession>
<comment type="caution">
    <text evidence="2">The sequence shown here is derived from an EMBL/GenBank/DDBJ whole genome shotgun (WGS) entry which is preliminary data.</text>
</comment>
<proteinExistence type="predicted"/>
<name>A0ABV8VV69_9BACI</name>